<organism evidence="2 3">
    <name type="scientific">Candidatus Berkelbacteria bacterium RIFCSPLOWO2_01_FULL_50_28</name>
    <dbReference type="NCBI Taxonomy" id="1797471"/>
    <lineage>
        <taxon>Bacteria</taxon>
        <taxon>Candidatus Berkelbacteria</taxon>
    </lineage>
</organism>
<dbReference type="InterPro" id="IPR046537">
    <property type="entry name" value="DUF6602"/>
</dbReference>
<feature type="domain" description="DUF6602" evidence="1">
    <location>
        <begin position="71"/>
        <end position="147"/>
    </location>
</feature>
<dbReference type="CDD" id="cd21173">
    <property type="entry name" value="NucC-like"/>
    <property type="match status" value="1"/>
</dbReference>
<gene>
    <name evidence="2" type="ORF">A3A71_03275</name>
</gene>
<accession>A0A1F5ECE9</accession>
<dbReference type="Pfam" id="PF20247">
    <property type="entry name" value="DUF6602"/>
    <property type="match status" value="1"/>
</dbReference>
<sequence length="292" mass="32532">MRVRLQLEQAFEFVGICNSCLFRFDWYNGPQCKADCVSVGLRFEMTSQREYYVHLEQAMLSQAKAAGILTAPLSKGRAREELIKEFLQKHVPQRLGVEQGEVVDSRGASSDEADIVLVDNQIGRLQVGGESVVPVEAASLIESKSILSLGPDGGLALALAKVARTKDLQKTPHHGFYRAGHGDERVPIPPTRANCYVIAFDAPSWESIIEFIGRSASLYNNDYYTYGPELICVLARGFLFKNDNHVSTVQPGTETWERVVKPDMPGLEHLIGQIQENLSRYGSLTYEMTQYS</sequence>
<dbReference type="EMBL" id="MEZX01000001">
    <property type="protein sequence ID" value="OGD65082.1"/>
    <property type="molecule type" value="Genomic_DNA"/>
</dbReference>
<evidence type="ECO:0000259" key="1">
    <source>
        <dbReference type="Pfam" id="PF20247"/>
    </source>
</evidence>
<proteinExistence type="predicted"/>
<evidence type="ECO:0000313" key="3">
    <source>
        <dbReference type="Proteomes" id="UP000177481"/>
    </source>
</evidence>
<comment type="caution">
    <text evidence="2">The sequence shown here is derived from an EMBL/GenBank/DDBJ whole genome shotgun (WGS) entry which is preliminary data.</text>
</comment>
<dbReference type="Proteomes" id="UP000177481">
    <property type="component" value="Unassembled WGS sequence"/>
</dbReference>
<dbReference type="STRING" id="1797471.A3A71_03275"/>
<name>A0A1F5ECE9_9BACT</name>
<evidence type="ECO:0000313" key="2">
    <source>
        <dbReference type="EMBL" id="OGD65082.1"/>
    </source>
</evidence>
<dbReference type="AlphaFoldDB" id="A0A1F5ECE9"/>
<protein>
    <recommendedName>
        <fullName evidence="1">DUF6602 domain-containing protein</fullName>
    </recommendedName>
</protein>
<reference evidence="2 3" key="1">
    <citation type="journal article" date="2016" name="Nat. Commun.">
        <title>Thousands of microbial genomes shed light on interconnected biogeochemical processes in an aquifer system.</title>
        <authorList>
            <person name="Anantharaman K."/>
            <person name="Brown C.T."/>
            <person name="Hug L.A."/>
            <person name="Sharon I."/>
            <person name="Castelle C.J."/>
            <person name="Probst A.J."/>
            <person name="Thomas B.C."/>
            <person name="Singh A."/>
            <person name="Wilkins M.J."/>
            <person name="Karaoz U."/>
            <person name="Brodie E.L."/>
            <person name="Williams K.H."/>
            <person name="Hubbard S.S."/>
            <person name="Banfield J.F."/>
        </authorList>
    </citation>
    <scope>NUCLEOTIDE SEQUENCE [LARGE SCALE GENOMIC DNA]</scope>
</reference>